<organism evidence="5 6">
    <name type="scientific">Ruegeria profundi</name>
    <dbReference type="NCBI Taxonomy" id="1685378"/>
    <lineage>
        <taxon>Bacteria</taxon>
        <taxon>Pseudomonadati</taxon>
        <taxon>Pseudomonadota</taxon>
        <taxon>Alphaproteobacteria</taxon>
        <taxon>Rhodobacterales</taxon>
        <taxon>Roseobacteraceae</taxon>
        <taxon>Ruegeria</taxon>
    </lineage>
</organism>
<dbReference type="PANTHER" id="PTHR42756">
    <property type="entry name" value="TRANSCRIPTIONAL REGULATOR, MARR"/>
    <property type="match status" value="1"/>
</dbReference>
<dbReference type="PROSITE" id="PS50995">
    <property type="entry name" value="HTH_MARR_2"/>
    <property type="match status" value="1"/>
</dbReference>
<dbReference type="InterPro" id="IPR000835">
    <property type="entry name" value="HTH_MarR-typ"/>
</dbReference>
<dbReference type="AlphaFoldDB" id="A0A0X3TZN7"/>
<feature type="domain" description="HTH marR-type" evidence="4">
    <location>
        <begin position="4"/>
        <end position="137"/>
    </location>
</feature>
<dbReference type="SUPFAM" id="SSF46785">
    <property type="entry name" value="Winged helix' DNA-binding domain"/>
    <property type="match status" value="1"/>
</dbReference>
<comment type="caution">
    <text evidence="5">The sequence shown here is derived from an EMBL/GenBank/DDBJ whole genome shotgun (WGS) entry which is preliminary data.</text>
</comment>
<keyword evidence="6" id="KW-1185">Reference proteome</keyword>
<name>A0A0X3TZN7_9RHOB</name>
<dbReference type="SMART" id="SM00347">
    <property type="entry name" value="HTH_MARR"/>
    <property type="match status" value="1"/>
</dbReference>
<sequence>MKLETYFPYQLASTAEAFSRQLVQVYGRTFGLSREEWRLLFLLASAGQLSSLQLAQRTTLDKVQVSRAATRLENKGLIARAVADNDRRLRQYTCTKAGRSLFNQVFPAVQSCADAILEHMSDEDISKLKEGLRALQRAVVEYGQDKVKMDG</sequence>
<accession>A0A0X3TZN7</accession>
<evidence type="ECO:0000313" key="6">
    <source>
        <dbReference type="Proteomes" id="UP000053690"/>
    </source>
</evidence>
<dbReference type="RefSeq" id="WP_068332954.1">
    <property type="nucleotide sequence ID" value="NZ_LQBP01000002.1"/>
</dbReference>
<evidence type="ECO:0000256" key="1">
    <source>
        <dbReference type="ARBA" id="ARBA00023015"/>
    </source>
</evidence>
<evidence type="ECO:0000256" key="3">
    <source>
        <dbReference type="ARBA" id="ARBA00023163"/>
    </source>
</evidence>
<dbReference type="PRINTS" id="PR00598">
    <property type="entry name" value="HTHMARR"/>
</dbReference>
<dbReference type="InterPro" id="IPR036388">
    <property type="entry name" value="WH-like_DNA-bd_sf"/>
</dbReference>
<keyword evidence="3" id="KW-0804">Transcription</keyword>
<keyword evidence="2" id="KW-0238">DNA-binding</keyword>
<dbReference type="PANTHER" id="PTHR42756:SF1">
    <property type="entry name" value="TRANSCRIPTIONAL REPRESSOR OF EMRAB OPERON"/>
    <property type="match status" value="1"/>
</dbReference>
<dbReference type="STRING" id="1685378.AVO44_04025"/>
<proteinExistence type="predicted"/>
<dbReference type="EMBL" id="LQBP01000002">
    <property type="protein sequence ID" value="KUJ81049.1"/>
    <property type="molecule type" value="Genomic_DNA"/>
</dbReference>
<dbReference type="PROSITE" id="PS01117">
    <property type="entry name" value="HTH_MARR_1"/>
    <property type="match status" value="1"/>
</dbReference>
<dbReference type="GO" id="GO:0003700">
    <property type="term" value="F:DNA-binding transcription factor activity"/>
    <property type="evidence" value="ECO:0007669"/>
    <property type="project" value="InterPro"/>
</dbReference>
<evidence type="ECO:0000259" key="4">
    <source>
        <dbReference type="PROSITE" id="PS50995"/>
    </source>
</evidence>
<dbReference type="OrthoDB" id="8906692at2"/>
<dbReference type="Proteomes" id="UP000053690">
    <property type="component" value="Unassembled WGS sequence"/>
</dbReference>
<dbReference type="Pfam" id="PF12802">
    <property type="entry name" value="MarR_2"/>
    <property type="match status" value="1"/>
</dbReference>
<dbReference type="InterPro" id="IPR036390">
    <property type="entry name" value="WH_DNA-bd_sf"/>
</dbReference>
<reference evidence="6" key="1">
    <citation type="submission" date="2015-12" db="EMBL/GenBank/DDBJ databases">
        <authorList>
            <person name="Zhang G."/>
            <person name="Stingl U."/>
        </authorList>
    </citation>
    <scope>NUCLEOTIDE SEQUENCE [LARGE SCALE GENOMIC DNA]</scope>
    <source>
        <strain evidence="6">ZGT108</strain>
    </source>
</reference>
<gene>
    <name evidence="5" type="ORF">AVO44_04025</name>
</gene>
<keyword evidence="1" id="KW-0805">Transcription regulation</keyword>
<evidence type="ECO:0000256" key="2">
    <source>
        <dbReference type="ARBA" id="ARBA00023125"/>
    </source>
</evidence>
<protein>
    <submittedName>
        <fullName evidence="5">MarR family transcriptional regulator</fullName>
    </submittedName>
</protein>
<dbReference type="GO" id="GO:0003677">
    <property type="term" value="F:DNA binding"/>
    <property type="evidence" value="ECO:0007669"/>
    <property type="project" value="UniProtKB-KW"/>
</dbReference>
<dbReference type="InterPro" id="IPR023187">
    <property type="entry name" value="Tscrpt_reg_MarR-type_CS"/>
</dbReference>
<dbReference type="Gene3D" id="1.10.10.10">
    <property type="entry name" value="Winged helix-like DNA-binding domain superfamily/Winged helix DNA-binding domain"/>
    <property type="match status" value="1"/>
</dbReference>
<evidence type="ECO:0000313" key="5">
    <source>
        <dbReference type="EMBL" id="KUJ81049.1"/>
    </source>
</evidence>